<dbReference type="Proteomes" id="UP000095209">
    <property type="component" value="Unassembled WGS sequence"/>
</dbReference>
<feature type="domain" description="DinB-like" evidence="1">
    <location>
        <begin position="22"/>
        <end position="143"/>
    </location>
</feature>
<dbReference type="OrthoDB" id="9793216at2"/>
<reference evidence="2 3" key="1">
    <citation type="submission" date="2016-08" db="EMBL/GenBank/DDBJ databases">
        <title>Genome of Bacillus solimangrovi GH2-4.</title>
        <authorList>
            <person name="Lim S."/>
            <person name="Kim B.-C."/>
        </authorList>
    </citation>
    <scope>NUCLEOTIDE SEQUENCE [LARGE SCALE GENOMIC DNA]</scope>
    <source>
        <strain evidence="2 3">GH2-4</strain>
    </source>
</reference>
<sequence>MQSVIDKLSFWINTVPKEFSYMTELEVSERTNPNKWSKKEIIGHLCDSAMNNLERFIKIQYEEQPFIITPYNQEQWVLLQDYENSSIEEVLNLWCSLNKQIIRVIEKIPSEKRSYLCDIGNKQIRTFEWLIEDYLEHMEHHLNNQVFVD</sequence>
<keyword evidence="2" id="KW-0378">Hydrolase</keyword>
<dbReference type="GO" id="GO:0016787">
    <property type="term" value="F:hydrolase activity"/>
    <property type="evidence" value="ECO:0007669"/>
    <property type="project" value="UniProtKB-KW"/>
</dbReference>
<dbReference type="STRING" id="1305675.BFG57_15990"/>
<name>A0A1E5LEC7_9BACI</name>
<accession>A0A1E5LEC7</accession>
<comment type="caution">
    <text evidence="2">The sequence shown here is derived from an EMBL/GenBank/DDBJ whole genome shotgun (WGS) entry which is preliminary data.</text>
</comment>
<protein>
    <submittedName>
        <fullName evidence="2">Metal-dependent hydrolase</fullName>
    </submittedName>
</protein>
<dbReference type="AlphaFoldDB" id="A0A1E5LEC7"/>
<gene>
    <name evidence="2" type="ORF">BFG57_15990</name>
</gene>
<organism evidence="2 3">
    <name type="scientific">Bacillus solimangrovi</name>
    <dbReference type="NCBI Taxonomy" id="1305675"/>
    <lineage>
        <taxon>Bacteria</taxon>
        <taxon>Bacillati</taxon>
        <taxon>Bacillota</taxon>
        <taxon>Bacilli</taxon>
        <taxon>Bacillales</taxon>
        <taxon>Bacillaceae</taxon>
        <taxon>Bacillus</taxon>
    </lineage>
</organism>
<evidence type="ECO:0000259" key="1">
    <source>
        <dbReference type="Pfam" id="PF12867"/>
    </source>
</evidence>
<dbReference type="Gene3D" id="1.20.120.450">
    <property type="entry name" value="dinb family like domain"/>
    <property type="match status" value="1"/>
</dbReference>
<dbReference type="SUPFAM" id="SSF109854">
    <property type="entry name" value="DinB/YfiT-like putative metalloenzymes"/>
    <property type="match status" value="1"/>
</dbReference>
<dbReference type="InterPro" id="IPR034660">
    <property type="entry name" value="DinB/YfiT-like"/>
</dbReference>
<evidence type="ECO:0000313" key="3">
    <source>
        <dbReference type="Proteomes" id="UP000095209"/>
    </source>
</evidence>
<keyword evidence="3" id="KW-1185">Reference proteome</keyword>
<dbReference type="Pfam" id="PF12867">
    <property type="entry name" value="DinB_2"/>
    <property type="match status" value="1"/>
</dbReference>
<dbReference type="EMBL" id="MJEH01000029">
    <property type="protein sequence ID" value="OEH92409.1"/>
    <property type="molecule type" value="Genomic_DNA"/>
</dbReference>
<evidence type="ECO:0000313" key="2">
    <source>
        <dbReference type="EMBL" id="OEH92409.1"/>
    </source>
</evidence>
<dbReference type="InterPro" id="IPR024775">
    <property type="entry name" value="DinB-like"/>
</dbReference>
<proteinExistence type="predicted"/>